<dbReference type="InterPro" id="IPR001279">
    <property type="entry name" value="Metallo-B-lactamas"/>
</dbReference>
<comment type="function">
    <text evidence="2">Counteracts the endogenous Pycsar antiviral defense system. Phosphodiesterase that enables metal-dependent hydrolysis of host cyclic nucleotide Pycsar defense signals such as cCMP and cUMP.</text>
</comment>
<dbReference type="SMART" id="SM00849">
    <property type="entry name" value="Lactamase_B"/>
    <property type="match status" value="1"/>
</dbReference>
<sequence>MNTQAAYGIQAIPLTRGFNGSQGIIHPVLIWDEHNAILVDTGEPIHLQAVQTAMEQAGIPLARLNQIIMTHQDIDHIGNLPNLLQATPHKIEVLAHEADRPYIEGVKPLMKLKADVLRDKMNALPESELQLRADIALLLDNPPKAGVDRVVADGDTLPYCGGITVIHTPGHTPGHISLYLSQSKTLIAGDAIVIMDGKLRKPVEQFTPDMETAIKSLKKFVNYDVETLICYHGGVFNGNANEALAELAASL</sequence>
<protein>
    <submittedName>
        <fullName evidence="5">MBL fold metallo-hydrolase</fullName>
    </submittedName>
</protein>
<dbReference type="PANTHER" id="PTHR42951:SF15">
    <property type="entry name" value="METALLO-BETA-LACTAMASE SUPERFAMILY PROTEIN"/>
    <property type="match status" value="1"/>
</dbReference>
<keyword evidence="5" id="KW-0378">Hydrolase</keyword>
<evidence type="ECO:0000256" key="1">
    <source>
        <dbReference type="ARBA" id="ARBA00034221"/>
    </source>
</evidence>
<dbReference type="CDD" id="cd07721">
    <property type="entry name" value="yflN-like_MBL-fold"/>
    <property type="match status" value="1"/>
</dbReference>
<feature type="domain" description="Metallo-beta-lactamase" evidence="4">
    <location>
        <begin position="24"/>
        <end position="232"/>
    </location>
</feature>
<dbReference type="RefSeq" id="WP_131016584.1">
    <property type="nucleotide sequence ID" value="NZ_SIRE01000021.1"/>
</dbReference>
<evidence type="ECO:0000256" key="2">
    <source>
        <dbReference type="ARBA" id="ARBA00034301"/>
    </source>
</evidence>
<evidence type="ECO:0000256" key="3">
    <source>
        <dbReference type="ARBA" id="ARBA00048505"/>
    </source>
</evidence>
<dbReference type="InterPro" id="IPR050855">
    <property type="entry name" value="NDM-1-like"/>
</dbReference>
<dbReference type="Pfam" id="PF00753">
    <property type="entry name" value="Lactamase_B"/>
    <property type="match status" value="1"/>
</dbReference>
<evidence type="ECO:0000313" key="6">
    <source>
        <dbReference type="Proteomes" id="UP000293142"/>
    </source>
</evidence>
<proteinExistence type="predicted"/>
<dbReference type="PANTHER" id="PTHR42951">
    <property type="entry name" value="METALLO-BETA-LACTAMASE DOMAIN-CONTAINING"/>
    <property type="match status" value="1"/>
</dbReference>
<comment type="caution">
    <text evidence="5">The sequence shown here is derived from an EMBL/GenBank/DDBJ whole genome shotgun (WGS) entry which is preliminary data.</text>
</comment>
<reference evidence="5 6" key="1">
    <citation type="submission" date="2019-02" db="EMBL/GenBank/DDBJ databases">
        <title>Paenibacillus sp. nov., isolated from surface-sterilized tissue of Thalictrum simplex L.</title>
        <authorList>
            <person name="Tuo L."/>
        </authorList>
    </citation>
    <scope>NUCLEOTIDE SEQUENCE [LARGE SCALE GENOMIC DNA]</scope>
    <source>
        <strain evidence="5 6">N2SHLJ1</strain>
    </source>
</reference>
<comment type="catalytic activity">
    <reaction evidence="3">
        <text>3',5'-cyclic UMP + H2O = UMP + H(+)</text>
        <dbReference type="Rhea" id="RHEA:70575"/>
        <dbReference type="ChEBI" id="CHEBI:15377"/>
        <dbReference type="ChEBI" id="CHEBI:15378"/>
        <dbReference type="ChEBI" id="CHEBI:57865"/>
        <dbReference type="ChEBI" id="CHEBI:184387"/>
    </reaction>
    <physiologicalReaction direction="left-to-right" evidence="3">
        <dbReference type="Rhea" id="RHEA:70576"/>
    </physiologicalReaction>
</comment>
<dbReference type="Gene3D" id="3.60.15.10">
    <property type="entry name" value="Ribonuclease Z/Hydroxyacylglutathione hydrolase-like"/>
    <property type="match status" value="1"/>
</dbReference>
<evidence type="ECO:0000259" key="4">
    <source>
        <dbReference type="SMART" id="SM00849"/>
    </source>
</evidence>
<evidence type="ECO:0000313" key="5">
    <source>
        <dbReference type="EMBL" id="TBL73338.1"/>
    </source>
</evidence>
<keyword evidence="6" id="KW-1185">Reference proteome</keyword>
<dbReference type="InterPro" id="IPR036866">
    <property type="entry name" value="RibonucZ/Hydroxyglut_hydro"/>
</dbReference>
<dbReference type="AlphaFoldDB" id="A0A4Q9DLN3"/>
<dbReference type="GO" id="GO:0016787">
    <property type="term" value="F:hydrolase activity"/>
    <property type="evidence" value="ECO:0007669"/>
    <property type="project" value="UniProtKB-KW"/>
</dbReference>
<gene>
    <name evidence="5" type="ORF">EYB31_27050</name>
</gene>
<accession>A0A4Q9DLN3</accession>
<dbReference type="EMBL" id="SIRE01000021">
    <property type="protein sequence ID" value="TBL73338.1"/>
    <property type="molecule type" value="Genomic_DNA"/>
</dbReference>
<comment type="catalytic activity">
    <reaction evidence="1">
        <text>3',5'-cyclic CMP + H2O = CMP + H(+)</text>
        <dbReference type="Rhea" id="RHEA:72675"/>
        <dbReference type="ChEBI" id="CHEBI:15377"/>
        <dbReference type="ChEBI" id="CHEBI:15378"/>
        <dbReference type="ChEBI" id="CHEBI:58003"/>
        <dbReference type="ChEBI" id="CHEBI:60377"/>
    </reaction>
    <physiologicalReaction direction="left-to-right" evidence="1">
        <dbReference type="Rhea" id="RHEA:72676"/>
    </physiologicalReaction>
</comment>
<dbReference type="Proteomes" id="UP000293142">
    <property type="component" value="Unassembled WGS sequence"/>
</dbReference>
<name>A0A4Q9DLN3_9BACL</name>
<dbReference type="OrthoDB" id="9802248at2"/>
<dbReference type="SUPFAM" id="SSF56281">
    <property type="entry name" value="Metallo-hydrolase/oxidoreductase"/>
    <property type="match status" value="1"/>
</dbReference>
<organism evidence="5 6">
    <name type="scientific">Paenibacillus thalictri</name>
    <dbReference type="NCBI Taxonomy" id="2527873"/>
    <lineage>
        <taxon>Bacteria</taxon>
        <taxon>Bacillati</taxon>
        <taxon>Bacillota</taxon>
        <taxon>Bacilli</taxon>
        <taxon>Bacillales</taxon>
        <taxon>Paenibacillaceae</taxon>
        <taxon>Paenibacillus</taxon>
    </lineage>
</organism>